<evidence type="ECO:0000313" key="2">
    <source>
        <dbReference type="Proteomes" id="UP000054928"/>
    </source>
</evidence>
<dbReference type="AlphaFoldDB" id="A0A0P1AP56"/>
<organism evidence="1 2">
    <name type="scientific">Plasmopara halstedii</name>
    <name type="common">Downy mildew of sunflower</name>
    <dbReference type="NCBI Taxonomy" id="4781"/>
    <lineage>
        <taxon>Eukaryota</taxon>
        <taxon>Sar</taxon>
        <taxon>Stramenopiles</taxon>
        <taxon>Oomycota</taxon>
        <taxon>Peronosporomycetes</taxon>
        <taxon>Peronosporales</taxon>
        <taxon>Peronosporaceae</taxon>
        <taxon>Plasmopara</taxon>
    </lineage>
</organism>
<evidence type="ECO:0000313" key="1">
    <source>
        <dbReference type="EMBL" id="CEG43327.1"/>
    </source>
</evidence>
<reference evidence="2" key="1">
    <citation type="submission" date="2014-09" db="EMBL/GenBank/DDBJ databases">
        <authorList>
            <person name="Sharma Rahul"/>
            <person name="Thines Marco"/>
        </authorList>
    </citation>
    <scope>NUCLEOTIDE SEQUENCE [LARGE SCALE GENOMIC DNA]</scope>
</reference>
<dbReference type="EMBL" id="CCYD01000653">
    <property type="protein sequence ID" value="CEG43327.1"/>
    <property type="molecule type" value="Genomic_DNA"/>
</dbReference>
<dbReference type="Proteomes" id="UP000054928">
    <property type="component" value="Unassembled WGS sequence"/>
</dbReference>
<sequence>MLSVLPHLRQILGALEHDSVVCYLVNFMPCCNFLWIISMHGDLVNRTLCIEGLCNSCKSTLWNKVWVKHRLQLELFEVVIA</sequence>
<dbReference type="RefSeq" id="XP_036263263.1">
    <property type="nucleotide sequence ID" value="XM_036407571.1"/>
</dbReference>
<protein>
    <submittedName>
        <fullName evidence="1">Uncharacterized protein</fullName>
    </submittedName>
</protein>
<keyword evidence="2" id="KW-1185">Reference proteome</keyword>
<dbReference type="GeneID" id="59052675"/>
<name>A0A0P1AP56_PLAHL</name>
<proteinExistence type="predicted"/>
<accession>A0A0P1AP56</accession>